<evidence type="ECO:0000313" key="2">
    <source>
        <dbReference type="Proteomes" id="UP000828048"/>
    </source>
</evidence>
<comment type="caution">
    <text evidence="1">The sequence shown here is derived from an EMBL/GenBank/DDBJ whole genome shotgun (WGS) entry which is preliminary data.</text>
</comment>
<protein>
    <submittedName>
        <fullName evidence="1">Uncharacterized protein</fullName>
    </submittedName>
</protein>
<accession>A0ACB7X1Y2</accession>
<reference evidence="1 2" key="1">
    <citation type="journal article" date="2021" name="Hortic Res">
        <title>High-quality reference genome and annotation aids understanding of berry development for evergreen blueberry (Vaccinium darrowii).</title>
        <authorList>
            <person name="Yu J."/>
            <person name="Hulse-Kemp A.M."/>
            <person name="Babiker E."/>
            <person name="Staton M."/>
        </authorList>
    </citation>
    <scope>NUCLEOTIDE SEQUENCE [LARGE SCALE GENOMIC DNA]</scope>
    <source>
        <strain evidence="2">cv. NJ 8807/NJ 8810</strain>
        <tissue evidence="1">Young leaf</tissue>
    </source>
</reference>
<dbReference type="EMBL" id="CM037152">
    <property type="protein sequence ID" value="KAH7834495.1"/>
    <property type="molecule type" value="Genomic_DNA"/>
</dbReference>
<evidence type="ECO:0000313" key="1">
    <source>
        <dbReference type="EMBL" id="KAH7834495.1"/>
    </source>
</evidence>
<name>A0ACB7X1Y2_9ERIC</name>
<proteinExistence type="predicted"/>
<keyword evidence="2" id="KW-1185">Reference proteome</keyword>
<gene>
    <name evidence="1" type="ORF">Vadar_016647</name>
</gene>
<organism evidence="1 2">
    <name type="scientific">Vaccinium darrowii</name>
    <dbReference type="NCBI Taxonomy" id="229202"/>
    <lineage>
        <taxon>Eukaryota</taxon>
        <taxon>Viridiplantae</taxon>
        <taxon>Streptophyta</taxon>
        <taxon>Embryophyta</taxon>
        <taxon>Tracheophyta</taxon>
        <taxon>Spermatophyta</taxon>
        <taxon>Magnoliopsida</taxon>
        <taxon>eudicotyledons</taxon>
        <taxon>Gunneridae</taxon>
        <taxon>Pentapetalae</taxon>
        <taxon>asterids</taxon>
        <taxon>Ericales</taxon>
        <taxon>Ericaceae</taxon>
        <taxon>Vaccinioideae</taxon>
        <taxon>Vaccinieae</taxon>
        <taxon>Vaccinium</taxon>
    </lineage>
</organism>
<sequence>MVDRRSVAVALSVVFVLFHCTFQQSQPLSSQAEKVALLQLRSTLGLRSRDWPIKGNPCLNWVGIQCQNGSVIGINISGFKRTRIGSQNPQFSVDALANLTQLESFNASRFLLPGSIPNWFGNRLTALQVLDLRFCSISGAIPYSLGNLTNVTSLFLSGNNLTGVVPASLGQLFGLSVLDLSRNSLNGSIPSSFASLGNLTSLDMSSNFLSGIVPAAFGALSKLQFLNLSNNNLSSSIPAQLSDLSSLVDLDLSLNAFSGSVPADLGGLRNLQKMDIGNNLLAGTLPGELFPNLTRLQFILLNNNSFSGDIPDALWSIPELLYFDASYNNFSGMLPNTSGIISVNATALNLSHNLFYGDLTPVLGRFSFIDISSNYFEGPVPNYIGSNSSLDGNCLQNLSSQKTLTECSSFYSERGLIFDNFGLPNSTQPSPPAKKSHRYWIILAGVLGGVLCIALLVVLVVLLTVCCRNRGATNQGGTGVVAVPAGGSPQPPGLALNFSSLGDGFTYQQLLLATDNFSDIKLLKHGHSGDLFRGILEGGVPVVIKKVDLQSVKKETYMSELDFFSKVSHARLVPLLGHCLENENEKFLVYKYMPNGDLSSSLYRKTSSEDDSLQSLDWITRLKIAIGAAEGLSYLHHECSPPLVHRDVQASSILLDDKFEVRLGSLSEVCVQEGDIHQSRITRLLRLPQTSEQGASGSPTSTCAYDVYCFGKVLLELVTGKLGMSASSESEMKDWLDSTLSCISIYDKELVTNIVDPSLIIDEDLLEEVWAMAIVARSCLNPKPTRRPLMRYILKALENPLKVVREEHTSSARLRTASSRGSWNAALFGSWRHSLSDAAAVPVATGSKPEVGSSFKQSATSASQGSGQNGGGDHSSSTRRQSNEIFPEPSNVQDLERPNEGD</sequence>
<dbReference type="Proteomes" id="UP000828048">
    <property type="component" value="Chromosome 2"/>
</dbReference>